<feature type="domain" description="Chorismate-utilising enzyme C-terminal" evidence="6">
    <location>
        <begin position="116"/>
        <end position="370"/>
    </location>
</feature>
<dbReference type="NCBIfam" id="NF005380">
    <property type="entry name" value="PRK06923.1"/>
    <property type="match status" value="1"/>
</dbReference>
<dbReference type="InterPro" id="IPR005801">
    <property type="entry name" value="ADC_synthase"/>
</dbReference>
<dbReference type="AlphaFoldDB" id="A0AAE3W5S7"/>
<keyword evidence="4 7" id="KW-0413">Isomerase</keyword>
<evidence type="ECO:0000256" key="1">
    <source>
        <dbReference type="ARBA" id="ARBA00000799"/>
    </source>
</evidence>
<gene>
    <name evidence="7" type="ORF">J2S42_006469</name>
</gene>
<organism evidence="7 8">
    <name type="scientific">Catenuloplanes indicus</name>
    <dbReference type="NCBI Taxonomy" id="137267"/>
    <lineage>
        <taxon>Bacteria</taxon>
        <taxon>Bacillati</taxon>
        <taxon>Actinomycetota</taxon>
        <taxon>Actinomycetes</taxon>
        <taxon>Micromonosporales</taxon>
        <taxon>Micromonosporaceae</taxon>
        <taxon>Catenuloplanes</taxon>
    </lineage>
</organism>
<dbReference type="PANTHER" id="PTHR42839">
    <property type="entry name" value="ISOCHORISMATE SYNTHASE ENTC"/>
    <property type="match status" value="1"/>
</dbReference>
<dbReference type="InterPro" id="IPR015890">
    <property type="entry name" value="Chorismate_C"/>
</dbReference>
<evidence type="ECO:0000256" key="5">
    <source>
        <dbReference type="ARBA" id="ARBA00041564"/>
    </source>
</evidence>
<accession>A0AAE3W5S7</accession>
<dbReference type="PANTHER" id="PTHR42839:SF2">
    <property type="entry name" value="ISOCHORISMATE SYNTHASE ENTC"/>
    <property type="match status" value="1"/>
</dbReference>
<comment type="similarity">
    <text evidence="2">Belongs to the isochorismate synthase family.</text>
</comment>
<dbReference type="GO" id="GO:0009697">
    <property type="term" value="P:salicylic acid biosynthetic process"/>
    <property type="evidence" value="ECO:0007669"/>
    <property type="project" value="TreeGrafter"/>
</dbReference>
<dbReference type="InterPro" id="IPR004561">
    <property type="entry name" value="IsoChor_synthase"/>
</dbReference>
<proteinExistence type="inferred from homology"/>
<keyword evidence="8" id="KW-1185">Reference proteome</keyword>
<evidence type="ECO:0000313" key="7">
    <source>
        <dbReference type="EMBL" id="MDQ0369800.1"/>
    </source>
</evidence>
<sequence length="383" mass="40894">MTDLRTQAATELIDDYRPGSSFFFASPRHTLLAEGVAVGVPGRAADLPSYVSGMLGALREAGDDAPIAVGAIPFDGTAAAQLYVPMSVRRSAPPSGRTFAAPVENGYHLRPVPEPARYTEGVTRALEMMDGDALTKVVLARSLHVTADAPVDLRDLVRRLAHRDPRGYTFAADLPHGRTLVGASPELLVSRFGSRVVANPMAGSAARSTDRYEDVRRAAALRDSEKDLREHAVVVESVVEALRPYCKEIEVPVRPSVVPTATMWHLASRIAAEVADDAISSLELAHALHPTPAICGVPVDAARAAIAEIEPFDRGFYTGMVGWADAAGDGEWVVTIRCAEVDDRSMRLYAGAGIVPGSSPESELAETTAKFRTMLRAMGLGDE</sequence>
<protein>
    <recommendedName>
        <fullName evidence="3">isochorismate synthase</fullName>
        <ecNumber evidence="3">5.4.4.2</ecNumber>
    </recommendedName>
    <alternativeName>
        <fullName evidence="5">Isochorismate mutase</fullName>
    </alternativeName>
</protein>
<evidence type="ECO:0000313" key="8">
    <source>
        <dbReference type="Proteomes" id="UP001240236"/>
    </source>
</evidence>
<evidence type="ECO:0000256" key="3">
    <source>
        <dbReference type="ARBA" id="ARBA00012824"/>
    </source>
</evidence>
<dbReference type="GO" id="GO:0008909">
    <property type="term" value="F:isochorismate synthase activity"/>
    <property type="evidence" value="ECO:0007669"/>
    <property type="project" value="UniProtKB-EC"/>
</dbReference>
<dbReference type="Pfam" id="PF00425">
    <property type="entry name" value="Chorismate_bind"/>
    <property type="match status" value="1"/>
</dbReference>
<dbReference type="EMBL" id="JAUSUZ010000001">
    <property type="protein sequence ID" value="MDQ0369800.1"/>
    <property type="molecule type" value="Genomic_DNA"/>
</dbReference>
<evidence type="ECO:0000256" key="4">
    <source>
        <dbReference type="ARBA" id="ARBA00023235"/>
    </source>
</evidence>
<dbReference type="RefSeq" id="WP_307245294.1">
    <property type="nucleotide sequence ID" value="NZ_JAUSUZ010000001.1"/>
</dbReference>
<dbReference type="SUPFAM" id="SSF56322">
    <property type="entry name" value="ADC synthase"/>
    <property type="match status" value="1"/>
</dbReference>
<dbReference type="EC" id="5.4.4.2" evidence="3"/>
<evidence type="ECO:0000259" key="6">
    <source>
        <dbReference type="Pfam" id="PF00425"/>
    </source>
</evidence>
<evidence type="ECO:0000256" key="2">
    <source>
        <dbReference type="ARBA" id="ARBA00005297"/>
    </source>
</evidence>
<name>A0AAE3W5S7_9ACTN</name>
<comment type="catalytic activity">
    <reaction evidence="1">
        <text>chorismate = isochorismate</text>
        <dbReference type="Rhea" id="RHEA:18985"/>
        <dbReference type="ChEBI" id="CHEBI:29748"/>
        <dbReference type="ChEBI" id="CHEBI:29780"/>
        <dbReference type="EC" id="5.4.4.2"/>
    </reaction>
</comment>
<dbReference type="Proteomes" id="UP001240236">
    <property type="component" value="Unassembled WGS sequence"/>
</dbReference>
<reference evidence="7 8" key="1">
    <citation type="submission" date="2023-07" db="EMBL/GenBank/DDBJ databases">
        <title>Sequencing the genomes of 1000 actinobacteria strains.</title>
        <authorList>
            <person name="Klenk H.-P."/>
        </authorList>
    </citation>
    <scope>NUCLEOTIDE SEQUENCE [LARGE SCALE GENOMIC DNA]</scope>
    <source>
        <strain evidence="7 8">DSM 44709</strain>
    </source>
</reference>
<comment type="caution">
    <text evidence="7">The sequence shown here is derived from an EMBL/GenBank/DDBJ whole genome shotgun (WGS) entry which is preliminary data.</text>
</comment>
<dbReference type="NCBIfam" id="TIGR00543">
    <property type="entry name" value="isochor_syn"/>
    <property type="match status" value="1"/>
</dbReference>
<dbReference type="Gene3D" id="3.60.120.10">
    <property type="entry name" value="Anthranilate synthase"/>
    <property type="match status" value="1"/>
</dbReference>